<dbReference type="Pfam" id="PF13041">
    <property type="entry name" value="PPR_2"/>
    <property type="match status" value="1"/>
</dbReference>
<evidence type="ECO:0000256" key="2">
    <source>
        <dbReference type="PROSITE-ProRule" id="PRU00708"/>
    </source>
</evidence>
<evidence type="ECO:0000256" key="1">
    <source>
        <dbReference type="ARBA" id="ARBA00022737"/>
    </source>
</evidence>
<evidence type="ECO:0008006" key="5">
    <source>
        <dbReference type="Google" id="ProtNLM"/>
    </source>
</evidence>
<dbReference type="Proteomes" id="UP000001514">
    <property type="component" value="Unassembled WGS sequence"/>
</dbReference>
<evidence type="ECO:0000313" key="3">
    <source>
        <dbReference type="EMBL" id="EFJ18827.1"/>
    </source>
</evidence>
<dbReference type="eggNOG" id="KOG4197">
    <property type="taxonomic scope" value="Eukaryota"/>
</dbReference>
<dbReference type="EMBL" id="GL377608">
    <property type="protein sequence ID" value="EFJ18827.1"/>
    <property type="molecule type" value="Genomic_DNA"/>
</dbReference>
<dbReference type="InterPro" id="IPR046960">
    <property type="entry name" value="PPR_At4g14850-like_plant"/>
</dbReference>
<dbReference type="GO" id="GO:0009451">
    <property type="term" value="P:RNA modification"/>
    <property type="evidence" value="ECO:0007669"/>
    <property type="project" value="InterPro"/>
</dbReference>
<name>D8S9J1_SELML</name>
<keyword evidence="1" id="KW-0677">Repeat</keyword>
<dbReference type="InterPro" id="IPR002885">
    <property type="entry name" value="PPR_rpt"/>
</dbReference>
<dbReference type="PANTHER" id="PTHR47926:SF533">
    <property type="entry name" value="DYW DOMAIN-CONTAINING PROTEIN"/>
    <property type="match status" value="1"/>
</dbReference>
<reference evidence="3 4" key="1">
    <citation type="journal article" date="2011" name="Science">
        <title>The Selaginella genome identifies genetic changes associated with the evolution of vascular plants.</title>
        <authorList>
            <person name="Banks J.A."/>
            <person name="Nishiyama T."/>
            <person name="Hasebe M."/>
            <person name="Bowman J.L."/>
            <person name="Gribskov M."/>
            <person name="dePamphilis C."/>
            <person name="Albert V.A."/>
            <person name="Aono N."/>
            <person name="Aoyama T."/>
            <person name="Ambrose B.A."/>
            <person name="Ashton N.W."/>
            <person name="Axtell M.J."/>
            <person name="Barker E."/>
            <person name="Barker M.S."/>
            <person name="Bennetzen J.L."/>
            <person name="Bonawitz N.D."/>
            <person name="Chapple C."/>
            <person name="Cheng C."/>
            <person name="Correa L.G."/>
            <person name="Dacre M."/>
            <person name="DeBarry J."/>
            <person name="Dreyer I."/>
            <person name="Elias M."/>
            <person name="Engstrom E.M."/>
            <person name="Estelle M."/>
            <person name="Feng L."/>
            <person name="Finet C."/>
            <person name="Floyd S.K."/>
            <person name="Frommer W.B."/>
            <person name="Fujita T."/>
            <person name="Gramzow L."/>
            <person name="Gutensohn M."/>
            <person name="Harholt J."/>
            <person name="Hattori M."/>
            <person name="Heyl A."/>
            <person name="Hirai T."/>
            <person name="Hiwatashi Y."/>
            <person name="Ishikawa M."/>
            <person name="Iwata M."/>
            <person name="Karol K.G."/>
            <person name="Koehler B."/>
            <person name="Kolukisaoglu U."/>
            <person name="Kubo M."/>
            <person name="Kurata T."/>
            <person name="Lalonde S."/>
            <person name="Li K."/>
            <person name="Li Y."/>
            <person name="Litt A."/>
            <person name="Lyons E."/>
            <person name="Manning G."/>
            <person name="Maruyama T."/>
            <person name="Michael T.P."/>
            <person name="Mikami K."/>
            <person name="Miyazaki S."/>
            <person name="Morinaga S."/>
            <person name="Murata T."/>
            <person name="Mueller-Roeber B."/>
            <person name="Nelson D.R."/>
            <person name="Obara M."/>
            <person name="Oguri Y."/>
            <person name="Olmstead R.G."/>
            <person name="Onodera N."/>
            <person name="Petersen B.L."/>
            <person name="Pils B."/>
            <person name="Prigge M."/>
            <person name="Rensing S.A."/>
            <person name="Riano-Pachon D.M."/>
            <person name="Roberts A.W."/>
            <person name="Sato Y."/>
            <person name="Scheller H.V."/>
            <person name="Schulz B."/>
            <person name="Schulz C."/>
            <person name="Shakirov E.V."/>
            <person name="Shibagaki N."/>
            <person name="Shinohara N."/>
            <person name="Shippen D.E."/>
            <person name="Soerensen I."/>
            <person name="Sotooka R."/>
            <person name="Sugimoto N."/>
            <person name="Sugita M."/>
            <person name="Sumikawa N."/>
            <person name="Tanurdzic M."/>
            <person name="Theissen G."/>
            <person name="Ulvskov P."/>
            <person name="Wakazuki S."/>
            <person name="Weng J.K."/>
            <person name="Willats W.W."/>
            <person name="Wipf D."/>
            <person name="Wolf P.G."/>
            <person name="Yang L."/>
            <person name="Zimmer A.D."/>
            <person name="Zhu Q."/>
            <person name="Mitros T."/>
            <person name="Hellsten U."/>
            <person name="Loque D."/>
            <person name="Otillar R."/>
            <person name="Salamov A."/>
            <person name="Schmutz J."/>
            <person name="Shapiro H."/>
            <person name="Lindquist E."/>
            <person name="Lucas S."/>
            <person name="Rokhsar D."/>
            <person name="Grigoriev I.V."/>
        </authorList>
    </citation>
    <scope>NUCLEOTIDE SEQUENCE [LARGE SCALE GENOMIC DNA]</scope>
</reference>
<dbReference type="NCBIfam" id="TIGR00756">
    <property type="entry name" value="PPR"/>
    <property type="match status" value="2"/>
</dbReference>
<dbReference type="GO" id="GO:0048731">
    <property type="term" value="P:system development"/>
    <property type="evidence" value="ECO:0007669"/>
    <property type="project" value="UniProtKB-ARBA"/>
</dbReference>
<dbReference type="FunFam" id="1.25.40.10:FF:000158">
    <property type="entry name" value="pentatricopeptide repeat-containing protein At2g33680"/>
    <property type="match status" value="1"/>
</dbReference>
<dbReference type="HOGENOM" id="CLU_002706_0_0_1"/>
<evidence type="ECO:0000313" key="4">
    <source>
        <dbReference type="Proteomes" id="UP000001514"/>
    </source>
</evidence>
<dbReference type="PROSITE" id="PS51375">
    <property type="entry name" value="PPR"/>
    <property type="match status" value="2"/>
</dbReference>
<dbReference type="PANTHER" id="PTHR47926">
    <property type="entry name" value="PENTATRICOPEPTIDE REPEAT-CONTAINING PROTEIN"/>
    <property type="match status" value="1"/>
</dbReference>
<dbReference type="Pfam" id="PF01535">
    <property type="entry name" value="PPR"/>
    <property type="match status" value="1"/>
</dbReference>
<protein>
    <recommendedName>
        <fullName evidence="5">Pentacotripeptide-repeat region of PRORP domain-containing protein</fullName>
    </recommendedName>
</protein>
<dbReference type="Gramene" id="EFJ18827">
    <property type="protein sequence ID" value="EFJ18827"/>
    <property type="gene ID" value="SELMODRAFT_112158"/>
</dbReference>
<dbReference type="AlphaFoldDB" id="D8S9J1"/>
<dbReference type="KEGG" id="smo:SELMODRAFT_112158"/>
<dbReference type="STRING" id="88036.D8S9J1"/>
<feature type="repeat" description="PPR" evidence="2">
    <location>
        <begin position="5"/>
        <end position="35"/>
    </location>
</feature>
<keyword evidence="4" id="KW-1185">Reference proteome</keyword>
<accession>D8S9J1</accession>
<dbReference type="InParanoid" id="D8S9J1"/>
<dbReference type="InterPro" id="IPR011990">
    <property type="entry name" value="TPR-like_helical_dom_sf"/>
</dbReference>
<organism evidence="4">
    <name type="scientific">Selaginella moellendorffii</name>
    <name type="common">Spikemoss</name>
    <dbReference type="NCBI Taxonomy" id="88036"/>
    <lineage>
        <taxon>Eukaryota</taxon>
        <taxon>Viridiplantae</taxon>
        <taxon>Streptophyta</taxon>
        <taxon>Embryophyta</taxon>
        <taxon>Tracheophyta</taxon>
        <taxon>Lycopodiopsida</taxon>
        <taxon>Selaginellales</taxon>
        <taxon>Selaginellaceae</taxon>
        <taxon>Selaginella</taxon>
    </lineage>
</organism>
<feature type="repeat" description="PPR" evidence="2">
    <location>
        <begin position="36"/>
        <end position="70"/>
    </location>
</feature>
<gene>
    <name evidence="3" type="ORF">SELMODRAFT_112158</name>
</gene>
<dbReference type="Gene3D" id="1.25.40.10">
    <property type="entry name" value="Tetratricopeptide repeat domain"/>
    <property type="match status" value="1"/>
</dbReference>
<dbReference type="OrthoDB" id="185373at2759"/>
<dbReference type="GO" id="GO:0003723">
    <property type="term" value="F:RNA binding"/>
    <property type="evidence" value="ECO:0007669"/>
    <property type="project" value="InterPro"/>
</dbReference>
<sequence>MPERDVFSWTGMVAAYTTSGNLDLARRMFDSMPDKDLVAWNSMIAAHCRVGNVDDVLRLYTGLLLAGTVPDEVTFTTVLGASSHAGLLREGLAYFVSMTLDHRIMPLQRHYRCVIDLLGRSGLLLDAEQLLKGLPYNFAADDIAGAAFLGACKTHRDVDRGAQVAREVIDMDAKDDTPYVLLSSIYSGRRAV</sequence>
<proteinExistence type="predicted"/>